<keyword evidence="2 6" id="KW-0489">Methyltransferase</keyword>
<dbReference type="EMBL" id="ML178814">
    <property type="protein sequence ID" value="TFL07306.1"/>
    <property type="molecule type" value="Genomic_DNA"/>
</dbReference>
<feature type="domain" description="Methyltransferase type 11" evidence="5">
    <location>
        <begin position="48"/>
        <end position="147"/>
    </location>
</feature>
<keyword evidence="3 6" id="KW-0808">Transferase</keyword>
<evidence type="ECO:0000259" key="5">
    <source>
        <dbReference type="Pfam" id="PF08241"/>
    </source>
</evidence>
<feature type="region of interest" description="Disordered" evidence="4">
    <location>
        <begin position="1"/>
        <end position="30"/>
    </location>
</feature>
<dbReference type="SUPFAM" id="SSF53335">
    <property type="entry name" value="S-adenosyl-L-methionine-dependent methyltransferases"/>
    <property type="match status" value="1"/>
</dbReference>
<keyword evidence="7" id="KW-1185">Reference proteome</keyword>
<name>A0A5C3QZ54_9AGAR</name>
<sequence>MSVHATAQTGFGSGTNDHYDRSRPSYPSESLAHIRSNAPSREKLNIAELGAGTGLFTRALLADPSWAQSVGTLKAVEPSQGMRDTFNAKTEDDRVSIQDGTFQQTNLPDGWADMVIIAQAWHWAHPNYDAGSAELARILKPDGVAVFIWNLEDKDGAAWVDQIRNVYEQYEDGTPQFRLGLWRQTFETKSYQALFAPQKEHEHAYTLSANLDVVLNRALSKSYVAIRPDDVKSTIKEELTKIIQRGDGQVKSKENPAEFEFPYKTLAIVAKKK</sequence>
<dbReference type="InterPro" id="IPR029063">
    <property type="entry name" value="SAM-dependent_MTases_sf"/>
</dbReference>
<dbReference type="Proteomes" id="UP000305067">
    <property type="component" value="Unassembled WGS sequence"/>
</dbReference>
<evidence type="ECO:0000313" key="6">
    <source>
        <dbReference type="EMBL" id="TFL07306.1"/>
    </source>
</evidence>
<evidence type="ECO:0000256" key="3">
    <source>
        <dbReference type="ARBA" id="ARBA00022679"/>
    </source>
</evidence>
<dbReference type="AlphaFoldDB" id="A0A5C3QZ54"/>
<evidence type="ECO:0000313" key="7">
    <source>
        <dbReference type="Proteomes" id="UP000305067"/>
    </source>
</evidence>
<proteinExistence type="inferred from homology"/>
<dbReference type="CDD" id="cd02440">
    <property type="entry name" value="AdoMet_MTases"/>
    <property type="match status" value="1"/>
</dbReference>
<reference evidence="6 7" key="1">
    <citation type="journal article" date="2019" name="Nat. Ecol. Evol.">
        <title>Megaphylogeny resolves global patterns of mushroom evolution.</title>
        <authorList>
            <person name="Varga T."/>
            <person name="Krizsan K."/>
            <person name="Foldi C."/>
            <person name="Dima B."/>
            <person name="Sanchez-Garcia M."/>
            <person name="Sanchez-Ramirez S."/>
            <person name="Szollosi G.J."/>
            <person name="Szarkandi J.G."/>
            <person name="Papp V."/>
            <person name="Albert L."/>
            <person name="Andreopoulos W."/>
            <person name="Angelini C."/>
            <person name="Antonin V."/>
            <person name="Barry K.W."/>
            <person name="Bougher N.L."/>
            <person name="Buchanan P."/>
            <person name="Buyck B."/>
            <person name="Bense V."/>
            <person name="Catcheside P."/>
            <person name="Chovatia M."/>
            <person name="Cooper J."/>
            <person name="Damon W."/>
            <person name="Desjardin D."/>
            <person name="Finy P."/>
            <person name="Geml J."/>
            <person name="Haridas S."/>
            <person name="Hughes K."/>
            <person name="Justo A."/>
            <person name="Karasinski D."/>
            <person name="Kautmanova I."/>
            <person name="Kiss B."/>
            <person name="Kocsube S."/>
            <person name="Kotiranta H."/>
            <person name="LaButti K.M."/>
            <person name="Lechner B.E."/>
            <person name="Liimatainen K."/>
            <person name="Lipzen A."/>
            <person name="Lukacs Z."/>
            <person name="Mihaltcheva S."/>
            <person name="Morgado L.N."/>
            <person name="Niskanen T."/>
            <person name="Noordeloos M.E."/>
            <person name="Ohm R.A."/>
            <person name="Ortiz-Santana B."/>
            <person name="Ovrebo C."/>
            <person name="Racz N."/>
            <person name="Riley R."/>
            <person name="Savchenko A."/>
            <person name="Shiryaev A."/>
            <person name="Soop K."/>
            <person name="Spirin V."/>
            <person name="Szebenyi C."/>
            <person name="Tomsovsky M."/>
            <person name="Tulloss R.E."/>
            <person name="Uehling J."/>
            <person name="Grigoriev I.V."/>
            <person name="Vagvolgyi C."/>
            <person name="Papp T."/>
            <person name="Martin F.M."/>
            <person name="Miettinen O."/>
            <person name="Hibbett D.S."/>
            <person name="Nagy L.G."/>
        </authorList>
    </citation>
    <scope>NUCLEOTIDE SEQUENCE [LARGE SCALE GENOMIC DNA]</scope>
    <source>
        <strain evidence="6 7">CBS 309.79</strain>
    </source>
</reference>
<dbReference type="InterPro" id="IPR051052">
    <property type="entry name" value="Diverse_substrate_MTase"/>
</dbReference>
<protein>
    <submittedName>
        <fullName evidence="6">S-adenosyl-L-methionine-dependent methyltransferase</fullName>
    </submittedName>
</protein>
<dbReference type="OrthoDB" id="66144at2759"/>
<dbReference type="GO" id="GO:0032259">
    <property type="term" value="P:methylation"/>
    <property type="evidence" value="ECO:0007669"/>
    <property type="project" value="UniProtKB-KW"/>
</dbReference>
<dbReference type="PANTHER" id="PTHR44942">
    <property type="entry name" value="METHYLTRANSF_11 DOMAIN-CONTAINING PROTEIN"/>
    <property type="match status" value="1"/>
</dbReference>
<accession>A0A5C3QZ54</accession>
<feature type="compositionally biased region" description="Polar residues" evidence="4">
    <location>
        <begin position="1"/>
        <end position="16"/>
    </location>
</feature>
<dbReference type="Pfam" id="PF08241">
    <property type="entry name" value="Methyltransf_11"/>
    <property type="match status" value="1"/>
</dbReference>
<organism evidence="6 7">
    <name type="scientific">Pterulicium gracile</name>
    <dbReference type="NCBI Taxonomy" id="1884261"/>
    <lineage>
        <taxon>Eukaryota</taxon>
        <taxon>Fungi</taxon>
        <taxon>Dikarya</taxon>
        <taxon>Basidiomycota</taxon>
        <taxon>Agaricomycotina</taxon>
        <taxon>Agaricomycetes</taxon>
        <taxon>Agaricomycetidae</taxon>
        <taxon>Agaricales</taxon>
        <taxon>Pleurotineae</taxon>
        <taxon>Pterulaceae</taxon>
        <taxon>Pterulicium</taxon>
    </lineage>
</organism>
<dbReference type="InterPro" id="IPR013216">
    <property type="entry name" value="Methyltransf_11"/>
</dbReference>
<evidence type="ECO:0000256" key="1">
    <source>
        <dbReference type="ARBA" id="ARBA00008361"/>
    </source>
</evidence>
<dbReference type="Gene3D" id="3.40.50.150">
    <property type="entry name" value="Vaccinia Virus protein VP39"/>
    <property type="match status" value="1"/>
</dbReference>
<dbReference type="STRING" id="1884261.A0A5C3QZ54"/>
<evidence type="ECO:0000256" key="2">
    <source>
        <dbReference type="ARBA" id="ARBA00022603"/>
    </source>
</evidence>
<dbReference type="GO" id="GO:0008757">
    <property type="term" value="F:S-adenosylmethionine-dependent methyltransferase activity"/>
    <property type="evidence" value="ECO:0007669"/>
    <property type="project" value="InterPro"/>
</dbReference>
<comment type="similarity">
    <text evidence="1">Belongs to the methyltransferase superfamily.</text>
</comment>
<dbReference type="PANTHER" id="PTHR44942:SF4">
    <property type="entry name" value="METHYLTRANSFERASE TYPE 11 DOMAIN-CONTAINING PROTEIN"/>
    <property type="match status" value="1"/>
</dbReference>
<evidence type="ECO:0000256" key="4">
    <source>
        <dbReference type="SAM" id="MobiDB-lite"/>
    </source>
</evidence>
<gene>
    <name evidence="6" type="ORF">BDV98DRAFT_557619</name>
</gene>